<dbReference type="InterPro" id="IPR011004">
    <property type="entry name" value="Trimer_LpxA-like_sf"/>
</dbReference>
<dbReference type="InterPro" id="IPR018357">
    <property type="entry name" value="Hexapep_transf_CS"/>
</dbReference>
<evidence type="ECO:0000256" key="1">
    <source>
        <dbReference type="ARBA" id="ARBA00007274"/>
    </source>
</evidence>
<evidence type="ECO:0008006" key="5">
    <source>
        <dbReference type="Google" id="ProtNLM"/>
    </source>
</evidence>
<sequence length="218" mass="23565">MGSYTPTPTKLIETPFKVEPPPLGSSLLVTIGNHLPNDVTIISISVNHYTSPHLPSPASKCTTQNPSLTVTILDNSLVAIGNRVLIDIASNSCICAADHYTSVLSHLNYYLTSLLVRIDDDCWIGGGVHILPGVTIGRGSMIGSGSVVTRDIPPYSMALGNPARVVRMVKSPEEEREDLESRFREFMGPSWAKEKRESDTAAVVEKRVVADGKIKPSL</sequence>
<organism evidence="3 4">
    <name type="scientific">Marasmius crinis-equi</name>
    <dbReference type="NCBI Taxonomy" id="585013"/>
    <lineage>
        <taxon>Eukaryota</taxon>
        <taxon>Fungi</taxon>
        <taxon>Dikarya</taxon>
        <taxon>Basidiomycota</taxon>
        <taxon>Agaricomycotina</taxon>
        <taxon>Agaricomycetes</taxon>
        <taxon>Agaricomycetidae</taxon>
        <taxon>Agaricales</taxon>
        <taxon>Marasmiineae</taxon>
        <taxon>Marasmiaceae</taxon>
        <taxon>Marasmius</taxon>
    </lineage>
</organism>
<feature type="non-terminal residue" evidence="3">
    <location>
        <position position="218"/>
    </location>
</feature>
<keyword evidence="2" id="KW-0808">Transferase</keyword>
<dbReference type="Pfam" id="PF00132">
    <property type="entry name" value="Hexapep"/>
    <property type="match status" value="1"/>
</dbReference>
<dbReference type="PANTHER" id="PTHR23416:SF23">
    <property type="entry name" value="ACETYLTRANSFERASE C18B11.09C-RELATED"/>
    <property type="match status" value="1"/>
</dbReference>
<proteinExistence type="inferred from homology"/>
<protein>
    <recommendedName>
        <fullName evidence="5">Mannose-1-phosphate guanylyltransferase</fullName>
    </recommendedName>
</protein>
<dbReference type="Gene3D" id="2.160.10.10">
    <property type="entry name" value="Hexapeptide repeat proteins"/>
    <property type="match status" value="1"/>
</dbReference>
<comment type="similarity">
    <text evidence="1">Belongs to the transferase hexapeptide repeat family.</text>
</comment>
<evidence type="ECO:0000256" key="2">
    <source>
        <dbReference type="ARBA" id="ARBA00022679"/>
    </source>
</evidence>
<keyword evidence="4" id="KW-1185">Reference proteome</keyword>
<reference evidence="3 4" key="1">
    <citation type="submission" date="2024-02" db="EMBL/GenBank/DDBJ databases">
        <title>A draft genome for the cacao thread blight pathogen Marasmius crinis-equi.</title>
        <authorList>
            <person name="Cohen S.P."/>
            <person name="Baruah I.K."/>
            <person name="Amoako-Attah I."/>
            <person name="Bukari Y."/>
            <person name="Meinhardt L.W."/>
            <person name="Bailey B.A."/>
        </authorList>
    </citation>
    <scope>NUCLEOTIDE SEQUENCE [LARGE SCALE GENOMIC DNA]</scope>
    <source>
        <strain evidence="3 4">GH-76</strain>
    </source>
</reference>
<dbReference type="SUPFAM" id="SSF51161">
    <property type="entry name" value="Trimeric LpxA-like enzymes"/>
    <property type="match status" value="1"/>
</dbReference>
<comment type="caution">
    <text evidence="3">The sequence shown here is derived from an EMBL/GenBank/DDBJ whole genome shotgun (WGS) entry which is preliminary data.</text>
</comment>
<dbReference type="PANTHER" id="PTHR23416">
    <property type="entry name" value="SIALIC ACID SYNTHASE-RELATED"/>
    <property type="match status" value="1"/>
</dbReference>
<dbReference type="Proteomes" id="UP001465976">
    <property type="component" value="Unassembled WGS sequence"/>
</dbReference>
<accession>A0ABR3FAS0</accession>
<dbReference type="InterPro" id="IPR001451">
    <property type="entry name" value="Hexapep"/>
</dbReference>
<dbReference type="EMBL" id="JBAHYK010000637">
    <property type="protein sequence ID" value="KAL0572370.1"/>
    <property type="molecule type" value="Genomic_DNA"/>
</dbReference>
<evidence type="ECO:0000313" key="4">
    <source>
        <dbReference type="Proteomes" id="UP001465976"/>
    </source>
</evidence>
<gene>
    <name evidence="3" type="ORF">V5O48_009585</name>
</gene>
<name>A0ABR3FAS0_9AGAR</name>
<dbReference type="PROSITE" id="PS00101">
    <property type="entry name" value="HEXAPEP_TRANSFERASES"/>
    <property type="match status" value="1"/>
</dbReference>
<evidence type="ECO:0000313" key="3">
    <source>
        <dbReference type="EMBL" id="KAL0572370.1"/>
    </source>
</evidence>
<dbReference type="InterPro" id="IPR051159">
    <property type="entry name" value="Hexapeptide_acetyltransf"/>
</dbReference>